<dbReference type="STRING" id="56425.AWB93_02360"/>
<proteinExistence type="predicted"/>
<dbReference type="Proteomes" id="UP000193990">
    <property type="component" value="Unassembled WGS sequence"/>
</dbReference>
<feature type="domain" description="DUF732" evidence="2">
    <location>
        <begin position="32"/>
        <end position="101"/>
    </location>
</feature>
<dbReference type="AlphaFoldDB" id="A0A1X1RDF4"/>
<dbReference type="EMBL" id="LQOK01000011">
    <property type="protein sequence ID" value="ORV03393.1"/>
    <property type="molecule type" value="Genomic_DNA"/>
</dbReference>
<comment type="caution">
    <text evidence="3">The sequence shown here is derived from an EMBL/GenBank/DDBJ whole genome shotgun (WGS) entry which is preliminary data.</text>
</comment>
<protein>
    <recommendedName>
        <fullName evidence="2">DUF732 domain-containing protein</fullName>
    </recommendedName>
</protein>
<feature type="signal peptide" evidence="1">
    <location>
        <begin position="1"/>
        <end position="29"/>
    </location>
</feature>
<evidence type="ECO:0000313" key="4">
    <source>
        <dbReference type="Proteomes" id="UP000193990"/>
    </source>
</evidence>
<evidence type="ECO:0000313" key="3">
    <source>
        <dbReference type="EMBL" id="ORV03393.1"/>
    </source>
</evidence>
<keyword evidence="4" id="KW-1185">Reference proteome</keyword>
<gene>
    <name evidence="3" type="ORF">AWB93_02360</name>
</gene>
<sequence>MSEMTKKISAWTFGLLLAAMLVPSAVARADQDDADFVQYLEAHGIHLGTPAQTLNMAHAMCQDLEAGYSQKDEIDQLTGSDKLTQAQAETFIGAATADYCPAKHPPSKPNPG</sequence>
<evidence type="ECO:0000259" key="2">
    <source>
        <dbReference type="Pfam" id="PF05305"/>
    </source>
</evidence>
<dbReference type="Pfam" id="PF05305">
    <property type="entry name" value="DUF732"/>
    <property type="match status" value="1"/>
</dbReference>
<accession>A0A1X1RDF4</accession>
<dbReference type="InterPro" id="IPR007969">
    <property type="entry name" value="DUF732"/>
</dbReference>
<feature type="chain" id="PRO_5012259139" description="DUF732 domain-containing protein" evidence="1">
    <location>
        <begin position="30"/>
        <end position="112"/>
    </location>
</feature>
<keyword evidence="1" id="KW-0732">Signal</keyword>
<evidence type="ECO:0000256" key="1">
    <source>
        <dbReference type="SAM" id="SignalP"/>
    </source>
</evidence>
<reference evidence="3 4" key="1">
    <citation type="submission" date="2016-01" db="EMBL/GenBank/DDBJ databases">
        <title>The new phylogeny of the genus Mycobacterium.</title>
        <authorList>
            <person name="Tarcisio F."/>
            <person name="Conor M."/>
            <person name="Antonella G."/>
            <person name="Elisabetta G."/>
            <person name="Giulia F.S."/>
            <person name="Sara T."/>
            <person name="Anna F."/>
            <person name="Clotilde B."/>
            <person name="Roberto B."/>
            <person name="Veronica D.S."/>
            <person name="Fabio R."/>
            <person name="Monica P."/>
            <person name="Olivier J."/>
            <person name="Enrico T."/>
            <person name="Nicola S."/>
        </authorList>
    </citation>
    <scope>NUCLEOTIDE SEQUENCE [LARGE SCALE GENOMIC DNA]</scope>
    <source>
        <strain evidence="3 4">DSM 44277</strain>
    </source>
</reference>
<name>A0A1X1RDF4_MYCBE</name>
<organism evidence="3 4">
    <name type="scientific">Mycobacterium bohemicum</name>
    <dbReference type="NCBI Taxonomy" id="56425"/>
    <lineage>
        <taxon>Bacteria</taxon>
        <taxon>Bacillati</taxon>
        <taxon>Actinomycetota</taxon>
        <taxon>Actinomycetes</taxon>
        <taxon>Mycobacteriales</taxon>
        <taxon>Mycobacteriaceae</taxon>
        <taxon>Mycobacterium</taxon>
    </lineage>
</organism>